<evidence type="ECO:0000313" key="3">
    <source>
        <dbReference type="Proteomes" id="UP001195963"/>
    </source>
</evidence>
<dbReference type="SUPFAM" id="SSF56935">
    <property type="entry name" value="Porins"/>
    <property type="match status" value="1"/>
</dbReference>
<protein>
    <recommendedName>
        <fullName evidence="4">Porin</fullName>
    </recommendedName>
</protein>
<gene>
    <name evidence="2" type="ORF">K0625_02820</name>
</gene>
<comment type="caution">
    <text evidence="2">The sequence shown here is derived from an EMBL/GenBank/DDBJ whole genome shotgun (WGS) entry which is preliminary data.</text>
</comment>
<feature type="chain" id="PRO_5045920785" description="Porin" evidence="1">
    <location>
        <begin position="23"/>
        <end position="390"/>
    </location>
</feature>
<evidence type="ECO:0000256" key="1">
    <source>
        <dbReference type="SAM" id="SignalP"/>
    </source>
</evidence>
<feature type="signal peptide" evidence="1">
    <location>
        <begin position="1"/>
        <end position="22"/>
    </location>
</feature>
<reference evidence="2 3" key="1">
    <citation type="submission" date="2021-07" db="EMBL/GenBank/DDBJ databases">
        <title>Shewanella sp. nov, isolated from SCS.</title>
        <authorList>
            <person name="Cao W.R."/>
        </authorList>
    </citation>
    <scope>NUCLEOTIDE SEQUENCE [LARGE SCALE GENOMIC DNA]</scope>
    <source>
        <strain evidence="2 3">NR704-98</strain>
    </source>
</reference>
<organism evidence="2 3">
    <name type="scientific">Shewanella nanhaiensis</name>
    <dbReference type="NCBI Taxonomy" id="2864872"/>
    <lineage>
        <taxon>Bacteria</taxon>
        <taxon>Pseudomonadati</taxon>
        <taxon>Pseudomonadota</taxon>
        <taxon>Gammaproteobacteria</taxon>
        <taxon>Alteromonadales</taxon>
        <taxon>Shewanellaceae</taxon>
        <taxon>Shewanella</taxon>
    </lineage>
</organism>
<dbReference type="RefSeq" id="WP_220108282.1">
    <property type="nucleotide sequence ID" value="NZ_JAHZST010000002.1"/>
</dbReference>
<accession>A0ABS7DYT8</accession>
<sequence>MSIPVRFFASLILLSTSSITSASELQFNGFIGQGAIVADDTQFIVGSDDHAFDITEAAFGVSWKPMEHFRVASALSFRQWGELYDSKVKFDYLFAEYTYHFGDETLGLRGGLFKNEAGFYSSTRDVPFTRPSIMLPQSIYSDYFRDAQLHVEGGDLFGVHQIFDGTLDWHLTFGKVDVTEDLERNVMGGTELGEFDSEHYYAADIEFQNNYMRLGMTYYDAEVSYVPPMIGNYFPGDIQLINWVFSGQFRYQNFELTGEYVTGDRIINGLVFPAQFGELKEPSLGYYLDFRTYLPHEVELFIRFDKHIDNTDDKDGQDYENSTGIPAYFAYSDDWTIGARWFPSHDWLLAVEYHQVEGASWVTPVVYPNPSVQAKNWSMFALQVSYRFQW</sequence>
<evidence type="ECO:0008006" key="4">
    <source>
        <dbReference type="Google" id="ProtNLM"/>
    </source>
</evidence>
<keyword evidence="3" id="KW-1185">Reference proteome</keyword>
<dbReference type="Proteomes" id="UP001195963">
    <property type="component" value="Unassembled WGS sequence"/>
</dbReference>
<keyword evidence="1" id="KW-0732">Signal</keyword>
<name>A0ABS7DYT8_9GAMM</name>
<dbReference type="EMBL" id="JAHZST010000002">
    <property type="protein sequence ID" value="MBW8182589.1"/>
    <property type="molecule type" value="Genomic_DNA"/>
</dbReference>
<evidence type="ECO:0000313" key="2">
    <source>
        <dbReference type="EMBL" id="MBW8182589.1"/>
    </source>
</evidence>
<proteinExistence type="predicted"/>